<dbReference type="Proteomes" id="UP000053748">
    <property type="component" value="Unassembled WGS sequence"/>
</dbReference>
<keyword evidence="2" id="KW-0677">Repeat</keyword>
<evidence type="ECO:0000256" key="1">
    <source>
        <dbReference type="ARBA" id="ARBA00022679"/>
    </source>
</evidence>
<dbReference type="InterPro" id="IPR051159">
    <property type="entry name" value="Hexapeptide_acetyltransf"/>
</dbReference>
<keyword evidence="3 4" id="KW-0012">Acyltransferase</keyword>
<keyword evidence="5" id="KW-1185">Reference proteome</keyword>
<dbReference type="PANTHER" id="PTHR23416:SF78">
    <property type="entry name" value="LIPOPOLYSACCHARIDE BIOSYNTHESIS O-ACETYL TRANSFERASE WBBJ-RELATED"/>
    <property type="match status" value="1"/>
</dbReference>
<dbReference type="EMBL" id="LOSJ02000002">
    <property type="protein sequence ID" value="PNM57148.1"/>
    <property type="molecule type" value="Genomic_DNA"/>
</dbReference>
<evidence type="ECO:0000313" key="4">
    <source>
        <dbReference type="EMBL" id="PNM57148.1"/>
    </source>
</evidence>
<dbReference type="Pfam" id="PF00132">
    <property type="entry name" value="Hexapep"/>
    <property type="match status" value="1"/>
</dbReference>
<dbReference type="AlphaFoldDB" id="A0A2J9V070"/>
<name>A0A2J9V070_VIBMI</name>
<evidence type="ECO:0000256" key="3">
    <source>
        <dbReference type="ARBA" id="ARBA00023315"/>
    </source>
</evidence>
<dbReference type="SUPFAM" id="SSF51161">
    <property type="entry name" value="Trimeric LpxA-like enzymes"/>
    <property type="match status" value="1"/>
</dbReference>
<evidence type="ECO:0000313" key="5">
    <source>
        <dbReference type="Proteomes" id="UP000053748"/>
    </source>
</evidence>
<reference evidence="4" key="1">
    <citation type="submission" date="2017-12" db="EMBL/GenBank/DDBJ databases">
        <title>FDA dAtabase for Regulatory Grade micrObial Sequences (FDA-ARGOS): Supporting development and validation of Infectious Disease Dx tests.</title>
        <authorList>
            <person name="Hoffmann M."/>
            <person name="Allard M."/>
            <person name="Evans P."/>
            <person name="Brown E."/>
            <person name="Tallon L.J."/>
            <person name="Sadzewicz L."/>
            <person name="Sengamalay N."/>
            <person name="Ott S."/>
            <person name="Godinez A."/>
            <person name="Nagaraj S."/>
            <person name="Vavikolanu K."/>
            <person name="Aluvathingal J."/>
            <person name="Nadendla S."/>
            <person name="Hobson J."/>
            <person name="Sichtig H."/>
        </authorList>
    </citation>
    <scope>NUCLEOTIDE SEQUENCE [LARGE SCALE GENOMIC DNA]</scope>
    <source>
        <strain evidence="4">FDAARGOS_113</strain>
    </source>
</reference>
<dbReference type="OrthoDB" id="9815592at2"/>
<gene>
    <name evidence="4" type="ORF">AL544_014255</name>
</gene>
<dbReference type="GO" id="GO:0016746">
    <property type="term" value="F:acyltransferase activity"/>
    <property type="evidence" value="ECO:0007669"/>
    <property type="project" value="UniProtKB-KW"/>
</dbReference>
<keyword evidence="1" id="KW-0808">Transferase</keyword>
<dbReference type="STRING" id="674.VM_14385"/>
<comment type="caution">
    <text evidence="4">The sequence shown here is derived from an EMBL/GenBank/DDBJ whole genome shotgun (WGS) entry which is preliminary data.</text>
</comment>
<protein>
    <submittedName>
        <fullName evidence="4">Acyltransferase</fullName>
    </submittedName>
</protein>
<dbReference type="InterPro" id="IPR001451">
    <property type="entry name" value="Hexapep"/>
</dbReference>
<accession>A0A2J9V070</accession>
<proteinExistence type="predicted"/>
<dbReference type="CDD" id="cd04647">
    <property type="entry name" value="LbH_MAT_like"/>
    <property type="match status" value="1"/>
</dbReference>
<dbReference type="PANTHER" id="PTHR23416">
    <property type="entry name" value="SIALIC ACID SYNTHASE-RELATED"/>
    <property type="match status" value="1"/>
</dbReference>
<organism evidence="4 5">
    <name type="scientific">Vibrio mimicus</name>
    <dbReference type="NCBI Taxonomy" id="674"/>
    <lineage>
        <taxon>Bacteria</taxon>
        <taxon>Pseudomonadati</taxon>
        <taxon>Pseudomonadota</taxon>
        <taxon>Gammaproteobacteria</taxon>
        <taxon>Vibrionales</taxon>
        <taxon>Vibrionaceae</taxon>
        <taxon>Vibrio</taxon>
    </lineage>
</organism>
<dbReference type="Gene3D" id="2.160.10.10">
    <property type="entry name" value="Hexapeptide repeat proteins"/>
    <property type="match status" value="1"/>
</dbReference>
<dbReference type="InterPro" id="IPR018357">
    <property type="entry name" value="Hexapep_transf_CS"/>
</dbReference>
<dbReference type="PROSITE" id="PS00101">
    <property type="entry name" value="HEXAPEP_TRANSFERASES"/>
    <property type="match status" value="1"/>
</dbReference>
<dbReference type="InterPro" id="IPR011004">
    <property type="entry name" value="Trimer_LpxA-like_sf"/>
</dbReference>
<evidence type="ECO:0000256" key="2">
    <source>
        <dbReference type="ARBA" id="ARBA00022737"/>
    </source>
</evidence>
<sequence>MQMAGFGLIAKLRNKIRTKPNNSIQIGKNTRIRYCDIYVNGKNNQLIIHDGANLKGVSIELNGNNCLLEIGANCVIGQNCFISCRERNTTLKIGNDCMFSRNIKIMTSDGHDILYNGERINLARDITIGAHVWLADNVTILKGVDIGSGSIIGINATVTKSIDQSCIAAGNPARKIKDNISWNTTLSY</sequence>